<feature type="domain" description="NAD(P)-binding" evidence="2">
    <location>
        <begin position="7"/>
        <end position="151"/>
    </location>
</feature>
<accession>A0A7Y0FUC2</accession>
<dbReference type="Pfam" id="PF13460">
    <property type="entry name" value="NAD_binding_10"/>
    <property type="match status" value="1"/>
</dbReference>
<evidence type="ECO:0000313" key="4">
    <source>
        <dbReference type="Proteomes" id="UP000541470"/>
    </source>
</evidence>
<comment type="caution">
    <text evidence="3">The sequence shown here is derived from an EMBL/GenBank/DDBJ whole genome shotgun (WGS) entry which is preliminary data.</text>
</comment>
<evidence type="ECO:0000259" key="2">
    <source>
        <dbReference type="Pfam" id="PF13460"/>
    </source>
</evidence>
<reference evidence="3 4" key="1">
    <citation type="submission" date="2020-04" db="EMBL/GenBank/DDBJ databases">
        <title>Rhizobium sp. S-51 isolated from soil.</title>
        <authorList>
            <person name="Dahal R.H."/>
        </authorList>
    </citation>
    <scope>NUCLEOTIDE SEQUENCE [LARGE SCALE GENOMIC DNA]</scope>
    <source>
        <strain evidence="3 4">S-51</strain>
    </source>
</reference>
<evidence type="ECO:0000313" key="3">
    <source>
        <dbReference type="EMBL" id="NML73227.1"/>
    </source>
</evidence>
<feature type="transmembrane region" description="Helical" evidence="1">
    <location>
        <begin position="349"/>
        <end position="370"/>
    </location>
</feature>
<dbReference type="AlphaFoldDB" id="A0A7Y0FUC2"/>
<dbReference type="SUPFAM" id="SSF51735">
    <property type="entry name" value="NAD(P)-binding Rossmann-fold domains"/>
    <property type="match status" value="1"/>
</dbReference>
<dbReference type="Proteomes" id="UP000541470">
    <property type="component" value="Unassembled WGS sequence"/>
</dbReference>
<proteinExistence type="predicted"/>
<feature type="transmembrane region" description="Helical" evidence="1">
    <location>
        <begin position="309"/>
        <end position="329"/>
    </location>
</feature>
<sequence>MTILVLGATGFIGQVVAQTLSDEGHAVTGLGRDIDRASARMPAVAWTSRDLARLRTVADWQPLLDGVTAVVNCAGALQDGLRDDLAAVQRDAMLALQAACVAQATPPMIVQISAPENLAAAGTRFIATKLEADAALSRSGLPHVILRPTVVVGRNAYGGTALLRAIASMPLVLPLVDADSPLNAVHVSDLAAAVSDAIAGRIPSGSDLVVAGRPTRRLEEMARFYREWLGLRPAPVLRLPAVAARPLSAIADLAGRLGWRSPLRSTATVISGFGVSPADGRQTLWTPDPLPRLRREPAAAQDLWFSRLYLLKPLVIVTLAAFWIASGAIPLLNPMPAAGMFGEDVPPVLALTVTLFTSVLDIALGLAVLVQPYARRAMLAMLAVSVAYLVGGTVIQPGLWLDPLGPLVKIFPSLLLTLCALAILEDR</sequence>
<dbReference type="InterPro" id="IPR025695">
    <property type="entry name" value="DoxX-like"/>
</dbReference>
<keyword evidence="1" id="KW-1133">Transmembrane helix</keyword>
<keyword evidence="4" id="KW-1185">Reference proteome</keyword>
<feature type="transmembrane region" description="Helical" evidence="1">
    <location>
        <begin position="377"/>
        <end position="395"/>
    </location>
</feature>
<dbReference type="GO" id="GO:0044877">
    <property type="term" value="F:protein-containing complex binding"/>
    <property type="evidence" value="ECO:0007669"/>
    <property type="project" value="TreeGrafter"/>
</dbReference>
<feature type="transmembrane region" description="Helical" evidence="1">
    <location>
        <begin position="407"/>
        <end position="424"/>
    </location>
</feature>
<dbReference type="InterPro" id="IPR036291">
    <property type="entry name" value="NAD(P)-bd_dom_sf"/>
</dbReference>
<dbReference type="RefSeq" id="WP_169587386.1">
    <property type="nucleotide sequence ID" value="NZ_JABBGK010000001.1"/>
</dbReference>
<dbReference type="InterPro" id="IPR016040">
    <property type="entry name" value="NAD(P)-bd_dom"/>
</dbReference>
<name>A0A7Y0FUC2_9HYPH</name>
<keyword evidence="1" id="KW-0812">Transmembrane</keyword>
<dbReference type="EMBL" id="JABBGK010000001">
    <property type="protein sequence ID" value="NML73227.1"/>
    <property type="molecule type" value="Genomic_DNA"/>
</dbReference>
<dbReference type="InterPro" id="IPR051207">
    <property type="entry name" value="ComplexI_NDUFA9_subunit"/>
</dbReference>
<organism evidence="3 4">
    <name type="scientific">Rhizobium terricola</name>
    <dbReference type="NCBI Taxonomy" id="2728849"/>
    <lineage>
        <taxon>Bacteria</taxon>
        <taxon>Pseudomonadati</taxon>
        <taxon>Pseudomonadota</taxon>
        <taxon>Alphaproteobacteria</taxon>
        <taxon>Hyphomicrobiales</taxon>
        <taxon>Rhizobiaceae</taxon>
        <taxon>Rhizobium/Agrobacterium group</taxon>
        <taxon>Rhizobium</taxon>
    </lineage>
</organism>
<dbReference type="Pfam" id="PF13781">
    <property type="entry name" value="DoxX_3"/>
    <property type="match status" value="1"/>
</dbReference>
<protein>
    <submittedName>
        <fullName evidence="3">SDR family oxidoreductase</fullName>
    </submittedName>
</protein>
<dbReference type="PANTHER" id="PTHR12126">
    <property type="entry name" value="NADH-UBIQUINONE OXIDOREDUCTASE 39 KDA SUBUNIT-RELATED"/>
    <property type="match status" value="1"/>
</dbReference>
<keyword evidence="1" id="KW-0472">Membrane</keyword>
<gene>
    <name evidence="3" type="ORF">HHL25_03710</name>
</gene>
<dbReference type="Gene3D" id="3.40.50.720">
    <property type="entry name" value="NAD(P)-binding Rossmann-like Domain"/>
    <property type="match status" value="1"/>
</dbReference>
<evidence type="ECO:0000256" key="1">
    <source>
        <dbReference type="SAM" id="Phobius"/>
    </source>
</evidence>
<dbReference type="PANTHER" id="PTHR12126:SF11">
    <property type="entry name" value="NADH DEHYDROGENASE [UBIQUINONE] 1 ALPHA SUBCOMPLEX SUBUNIT 9, MITOCHONDRIAL"/>
    <property type="match status" value="1"/>
</dbReference>